<organism evidence="11">
    <name type="scientific">Proteinivorax tanatarense</name>
    <dbReference type="NCBI Taxonomy" id="1260629"/>
    <lineage>
        <taxon>Bacteria</taxon>
        <taxon>Bacillati</taxon>
        <taxon>Bacillota</taxon>
        <taxon>Clostridia</taxon>
        <taxon>Eubacteriales</taxon>
        <taxon>Proteinivoracaceae</taxon>
        <taxon>Proteinivorax</taxon>
    </lineage>
</organism>
<evidence type="ECO:0000256" key="8">
    <source>
        <dbReference type="ARBA" id="ARBA00022840"/>
    </source>
</evidence>
<evidence type="ECO:0000256" key="9">
    <source>
        <dbReference type="ARBA" id="ARBA00022842"/>
    </source>
</evidence>
<keyword evidence="8" id="KW-0067">ATP-binding</keyword>
<dbReference type="NCBIfam" id="TIGR00150">
    <property type="entry name" value="T6A_YjeE"/>
    <property type="match status" value="1"/>
</dbReference>
<sequence>MNYICTNSPEETIELGKRLATLLKSGDVILLSGDLGAGKTAFTKGIALGLDIEDYVKSPTFTYVLEYKGKMSLYHFDLYRLQDIEEIYDLGFEEYLQCDGVLVLEWGDRVKEVLKEDEIDYISVFLEKVGEKNRKIYFDCNTKERNIAKELL</sequence>
<keyword evidence="9" id="KW-0460">Magnesium</keyword>
<dbReference type="GO" id="GO:0046872">
    <property type="term" value="F:metal ion binding"/>
    <property type="evidence" value="ECO:0007669"/>
    <property type="project" value="UniProtKB-KW"/>
</dbReference>
<dbReference type="Gene3D" id="3.40.50.300">
    <property type="entry name" value="P-loop containing nucleotide triphosphate hydrolases"/>
    <property type="match status" value="1"/>
</dbReference>
<proteinExistence type="inferred from homology"/>
<dbReference type="SUPFAM" id="SSF52540">
    <property type="entry name" value="P-loop containing nucleoside triphosphate hydrolases"/>
    <property type="match status" value="1"/>
</dbReference>
<evidence type="ECO:0000256" key="2">
    <source>
        <dbReference type="ARBA" id="ARBA00007599"/>
    </source>
</evidence>
<comment type="similarity">
    <text evidence="2">Belongs to the TsaE family.</text>
</comment>
<reference evidence="11" key="2">
    <citation type="submission" date="2024-06" db="EMBL/GenBank/DDBJ databases">
        <authorList>
            <person name="Petrova K.O."/>
            <person name="Toshchakov S.V."/>
            <person name="Boltjanskaja Y.V."/>
            <person name="Kevbrin V."/>
        </authorList>
    </citation>
    <scope>NUCLEOTIDE SEQUENCE</scope>
    <source>
        <strain evidence="11">Z-910T</strain>
    </source>
</reference>
<evidence type="ECO:0000313" key="11">
    <source>
        <dbReference type="EMBL" id="XBX74611.1"/>
    </source>
</evidence>
<evidence type="ECO:0000256" key="10">
    <source>
        <dbReference type="ARBA" id="ARBA00032441"/>
    </source>
</evidence>
<dbReference type="RefSeq" id="WP_350343363.1">
    <property type="nucleotide sequence ID" value="NZ_CP158367.1"/>
</dbReference>
<gene>
    <name evidence="11" type="primary">tsaE</name>
    <name evidence="11" type="ORF">PRVXT_002660</name>
</gene>
<dbReference type="PANTHER" id="PTHR33540">
    <property type="entry name" value="TRNA THREONYLCARBAMOYLADENOSINE BIOSYNTHESIS PROTEIN TSAE"/>
    <property type="match status" value="1"/>
</dbReference>
<evidence type="ECO:0000256" key="4">
    <source>
        <dbReference type="ARBA" id="ARBA00022490"/>
    </source>
</evidence>
<comment type="subcellular location">
    <subcellularLocation>
        <location evidence="1">Cytoplasm</location>
    </subcellularLocation>
</comment>
<dbReference type="GO" id="GO:0002949">
    <property type="term" value="P:tRNA threonylcarbamoyladenosine modification"/>
    <property type="evidence" value="ECO:0007669"/>
    <property type="project" value="InterPro"/>
</dbReference>
<dbReference type="InterPro" id="IPR003442">
    <property type="entry name" value="T6A_TsaE"/>
</dbReference>
<dbReference type="InterPro" id="IPR027417">
    <property type="entry name" value="P-loop_NTPase"/>
</dbReference>
<evidence type="ECO:0000256" key="1">
    <source>
        <dbReference type="ARBA" id="ARBA00004496"/>
    </source>
</evidence>
<dbReference type="PANTHER" id="PTHR33540:SF2">
    <property type="entry name" value="TRNA THREONYLCARBAMOYLADENOSINE BIOSYNTHESIS PROTEIN TSAE"/>
    <property type="match status" value="1"/>
</dbReference>
<dbReference type="GO" id="GO:0005524">
    <property type="term" value="F:ATP binding"/>
    <property type="evidence" value="ECO:0007669"/>
    <property type="project" value="UniProtKB-KW"/>
</dbReference>
<dbReference type="GO" id="GO:0005737">
    <property type="term" value="C:cytoplasm"/>
    <property type="evidence" value="ECO:0007669"/>
    <property type="project" value="UniProtKB-SubCell"/>
</dbReference>
<keyword evidence="4" id="KW-0963">Cytoplasm</keyword>
<reference evidence="11" key="1">
    <citation type="journal article" date="2013" name="Extremophiles">
        <title>Proteinivorax tanatarense gen. nov., sp. nov., an anaerobic, haloalkaliphilic, proteolytic bacterium isolated from a decaying algal bloom, and proposal of Proteinivoraceae fam. nov.</title>
        <authorList>
            <person name="Kevbrin V."/>
            <person name="Boltyanskaya Y."/>
            <person name="Zhilina T."/>
            <person name="Kolganova T."/>
            <person name="Lavrentjeva E."/>
            <person name="Kuznetsov B."/>
        </authorList>
    </citation>
    <scope>NUCLEOTIDE SEQUENCE</scope>
    <source>
        <strain evidence="11">Z-910T</strain>
    </source>
</reference>
<dbReference type="EMBL" id="CP158367">
    <property type="protein sequence ID" value="XBX74611.1"/>
    <property type="molecule type" value="Genomic_DNA"/>
</dbReference>
<protein>
    <recommendedName>
        <fullName evidence="3">tRNA threonylcarbamoyladenosine biosynthesis protein TsaE</fullName>
    </recommendedName>
    <alternativeName>
        <fullName evidence="10">t(6)A37 threonylcarbamoyladenosine biosynthesis protein TsaE</fullName>
    </alternativeName>
</protein>
<accession>A0AAU7VL44</accession>
<evidence type="ECO:0000256" key="5">
    <source>
        <dbReference type="ARBA" id="ARBA00022694"/>
    </source>
</evidence>
<name>A0AAU7VL44_9FIRM</name>
<keyword evidence="7" id="KW-0547">Nucleotide-binding</keyword>
<dbReference type="AlphaFoldDB" id="A0AAU7VL44"/>
<keyword evidence="5" id="KW-0819">tRNA processing</keyword>
<evidence type="ECO:0000256" key="7">
    <source>
        <dbReference type="ARBA" id="ARBA00022741"/>
    </source>
</evidence>
<keyword evidence="6" id="KW-0479">Metal-binding</keyword>
<evidence type="ECO:0000256" key="6">
    <source>
        <dbReference type="ARBA" id="ARBA00022723"/>
    </source>
</evidence>
<dbReference type="Pfam" id="PF02367">
    <property type="entry name" value="TsaE"/>
    <property type="match status" value="1"/>
</dbReference>
<evidence type="ECO:0000256" key="3">
    <source>
        <dbReference type="ARBA" id="ARBA00019010"/>
    </source>
</evidence>